<dbReference type="EMBL" id="SNRW01008384">
    <property type="protein sequence ID" value="KAA6379609.1"/>
    <property type="molecule type" value="Genomic_DNA"/>
</dbReference>
<dbReference type="AlphaFoldDB" id="A0A5J4VAM2"/>
<dbReference type="Proteomes" id="UP000324800">
    <property type="component" value="Unassembled WGS sequence"/>
</dbReference>
<evidence type="ECO:0000313" key="2">
    <source>
        <dbReference type="Proteomes" id="UP000324800"/>
    </source>
</evidence>
<gene>
    <name evidence="1" type="ORF">EZS28_024864</name>
</gene>
<comment type="caution">
    <text evidence="1">The sequence shown here is derived from an EMBL/GenBank/DDBJ whole genome shotgun (WGS) entry which is preliminary data.</text>
</comment>
<accession>A0A5J4VAM2</accession>
<sequence length="242" mass="27211">MHCNFNGCWNDRICRIATTRRIKSKSKFIVQSQRREIWANLKFSRRRLQTPMVCKNFEKCYGREMAKADPTNEQATRKTRKMLKDRDLQTNSIGLNSEAVKQLADIFNIPWVRETSILAVEIQKLCTAGNEALIANKKEIMMNDLLTTYHMAKVMAGDSQQRRKIAVAPPGTKAVLSGNAGLSELLGEESRKKVLKAAYTAEATGTQIGGIRLNASPVGRGQRNAYQQLVRVNNFKFGTSIS</sequence>
<evidence type="ECO:0000313" key="1">
    <source>
        <dbReference type="EMBL" id="KAA6379609.1"/>
    </source>
</evidence>
<name>A0A5J4VAM2_9EUKA</name>
<proteinExistence type="predicted"/>
<reference evidence="1 2" key="1">
    <citation type="submission" date="2019-03" db="EMBL/GenBank/DDBJ databases">
        <title>Single cell metagenomics reveals metabolic interactions within the superorganism composed of flagellate Streblomastix strix and complex community of Bacteroidetes bacteria on its surface.</title>
        <authorList>
            <person name="Treitli S.C."/>
            <person name="Kolisko M."/>
            <person name="Husnik F."/>
            <person name="Keeling P."/>
            <person name="Hampl V."/>
        </authorList>
    </citation>
    <scope>NUCLEOTIDE SEQUENCE [LARGE SCALE GENOMIC DNA]</scope>
    <source>
        <strain evidence="1">ST1C</strain>
    </source>
</reference>
<protein>
    <submittedName>
        <fullName evidence="1">Uncharacterized protein</fullName>
    </submittedName>
</protein>
<organism evidence="1 2">
    <name type="scientific">Streblomastix strix</name>
    <dbReference type="NCBI Taxonomy" id="222440"/>
    <lineage>
        <taxon>Eukaryota</taxon>
        <taxon>Metamonada</taxon>
        <taxon>Preaxostyla</taxon>
        <taxon>Oxymonadida</taxon>
        <taxon>Streblomastigidae</taxon>
        <taxon>Streblomastix</taxon>
    </lineage>
</organism>